<dbReference type="EMBL" id="MU843004">
    <property type="protein sequence ID" value="KAK2023332.1"/>
    <property type="molecule type" value="Genomic_DNA"/>
</dbReference>
<comment type="caution">
    <text evidence="2">The sequence shown here is derived from an EMBL/GenBank/DDBJ whole genome shotgun (WGS) entry which is preliminary data.</text>
</comment>
<keyword evidence="3" id="KW-1185">Reference proteome</keyword>
<name>A0AAD9H8K6_9PEZI</name>
<sequence>MQPSTMQTRPLPLGSGFSLLFQPSPPVSFNILTLGRRPPICMGTALQVISHGQPGRLCPAWSWVMRIFRVKSGSVRLPDTACRQSMTKVVFVTMSIERAYQDRHVCAKALQRHHASNLQPQSPIAGSGAPTMYGLWCDRLIWKSGCHAGHLPTHTHYYLTSLRGKHVMINATYPSSLPNGGLEGQGARSARCAASAPPSRIPPGFGRRAPNA</sequence>
<accession>A0AAD9H8K6</accession>
<gene>
    <name evidence="2" type="ORF">LX32DRAFT_148821</name>
</gene>
<protein>
    <submittedName>
        <fullName evidence="2">Uncharacterized protein</fullName>
    </submittedName>
</protein>
<reference evidence="2" key="1">
    <citation type="submission" date="2021-06" db="EMBL/GenBank/DDBJ databases">
        <title>Comparative genomics, transcriptomics and evolutionary studies reveal genomic signatures of adaptation to plant cell wall in hemibiotrophic fungi.</title>
        <authorList>
            <consortium name="DOE Joint Genome Institute"/>
            <person name="Baroncelli R."/>
            <person name="Diaz J.F."/>
            <person name="Benocci T."/>
            <person name="Peng M."/>
            <person name="Battaglia E."/>
            <person name="Haridas S."/>
            <person name="Andreopoulos W."/>
            <person name="Labutti K."/>
            <person name="Pangilinan J."/>
            <person name="Floch G.L."/>
            <person name="Makela M.R."/>
            <person name="Henrissat B."/>
            <person name="Grigoriev I.V."/>
            <person name="Crouch J.A."/>
            <person name="De Vries R.P."/>
            <person name="Sukno S.A."/>
            <person name="Thon M.R."/>
        </authorList>
    </citation>
    <scope>NUCLEOTIDE SEQUENCE</scope>
    <source>
        <strain evidence="2">MAFF235873</strain>
    </source>
</reference>
<organism evidence="2 3">
    <name type="scientific">Colletotrichum zoysiae</name>
    <dbReference type="NCBI Taxonomy" id="1216348"/>
    <lineage>
        <taxon>Eukaryota</taxon>
        <taxon>Fungi</taxon>
        <taxon>Dikarya</taxon>
        <taxon>Ascomycota</taxon>
        <taxon>Pezizomycotina</taxon>
        <taxon>Sordariomycetes</taxon>
        <taxon>Hypocreomycetidae</taxon>
        <taxon>Glomerellales</taxon>
        <taxon>Glomerellaceae</taxon>
        <taxon>Colletotrichum</taxon>
        <taxon>Colletotrichum graminicola species complex</taxon>
    </lineage>
</organism>
<evidence type="ECO:0000256" key="1">
    <source>
        <dbReference type="SAM" id="MobiDB-lite"/>
    </source>
</evidence>
<feature type="compositionally biased region" description="Low complexity" evidence="1">
    <location>
        <begin position="187"/>
        <end position="198"/>
    </location>
</feature>
<proteinExistence type="predicted"/>
<evidence type="ECO:0000313" key="3">
    <source>
        <dbReference type="Proteomes" id="UP001232148"/>
    </source>
</evidence>
<evidence type="ECO:0000313" key="2">
    <source>
        <dbReference type="EMBL" id="KAK2023332.1"/>
    </source>
</evidence>
<dbReference type="AlphaFoldDB" id="A0AAD9H8K6"/>
<feature type="region of interest" description="Disordered" evidence="1">
    <location>
        <begin position="180"/>
        <end position="212"/>
    </location>
</feature>
<dbReference type="Proteomes" id="UP001232148">
    <property type="component" value="Unassembled WGS sequence"/>
</dbReference>